<organism evidence="1 2">
    <name type="scientific">Pectobacterium polaris</name>
    <dbReference type="NCBI Taxonomy" id="2042057"/>
    <lineage>
        <taxon>Bacteria</taxon>
        <taxon>Pseudomonadati</taxon>
        <taxon>Pseudomonadota</taxon>
        <taxon>Gammaproteobacteria</taxon>
        <taxon>Enterobacterales</taxon>
        <taxon>Pectobacteriaceae</taxon>
        <taxon>Pectobacterium</taxon>
    </lineage>
</organism>
<sequence>MMTSEDKQKFIFEQTVNLLSGLLSTQNGANPEKSIDYFFEKTYKALAEEFDKPYINRVK</sequence>
<proteinExistence type="predicted"/>
<dbReference type="RefSeq" id="WP_249683413.1">
    <property type="nucleotide sequence ID" value="NZ_SGPX01000006.1"/>
</dbReference>
<accession>A0AAW5GI52</accession>
<protein>
    <submittedName>
        <fullName evidence="1">Uncharacterized protein</fullName>
    </submittedName>
</protein>
<evidence type="ECO:0000313" key="1">
    <source>
        <dbReference type="EMBL" id="MCL6369603.1"/>
    </source>
</evidence>
<reference evidence="1" key="1">
    <citation type="submission" date="2019-02" db="EMBL/GenBank/DDBJ databases">
        <title>New Zealand Erwinia strains with phe-tRNA free attachment sites.</title>
        <authorList>
            <person name="Nunes-Leite L."/>
            <person name="Pitman A.R."/>
        </authorList>
    </citation>
    <scope>NUCLEOTIDE SEQUENCE</scope>
    <source>
        <strain evidence="1">Ec-140</strain>
    </source>
</reference>
<dbReference type="AlphaFoldDB" id="A0AAW5GI52"/>
<dbReference type="Proteomes" id="UP001057360">
    <property type="component" value="Unassembled WGS sequence"/>
</dbReference>
<name>A0AAW5GI52_9GAMM</name>
<comment type="caution">
    <text evidence="1">The sequence shown here is derived from an EMBL/GenBank/DDBJ whole genome shotgun (WGS) entry which is preliminary data.</text>
</comment>
<gene>
    <name evidence="1" type="ORF">EXT53_13625</name>
</gene>
<evidence type="ECO:0000313" key="2">
    <source>
        <dbReference type="Proteomes" id="UP001057360"/>
    </source>
</evidence>
<dbReference type="EMBL" id="SGPY01000006">
    <property type="protein sequence ID" value="MCL6369603.1"/>
    <property type="molecule type" value="Genomic_DNA"/>
</dbReference>